<reference evidence="1 2" key="1">
    <citation type="submission" date="2020-04" db="EMBL/GenBank/DDBJ databases">
        <title>Plant Genome Project.</title>
        <authorList>
            <person name="Zhang R.-G."/>
        </authorList>
    </citation>
    <scope>NUCLEOTIDE SEQUENCE [LARGE SCALE GENOMIC DNA]</scope>
    <source>
        <strain evidence="1">YNK0</strain>
        <tissue evidence="1">Leaf</tissue>
    </source>
</reference>
<evidence type="ECO:0000313" key="2">
    <source>
        <dbReference type="Proteomes" id="UP000655225"/>
    </source>
</evidence>
<gene>
    <name evidence="1" type="ORF">HHK36_009943</name>
</gene>
<dbReference type="AlphaFoldDB" id="A0A835DIT9"/>
<protein>
    <submittedName>
        <fullName evidence="1">Uncharacterized protein</fullName>
    </submittedName>
</protein>
<proteinExistence type="predicted"/>
<name>A0A835DIT9_TETSI</name>
<dbReference type="OrthoDB" id="1927989at2759"/>
<keyword evidence="2" id="KW-1185">Reference proteome</keyword>
<dbReference type="EMBL" id="JABCRI010000006">
    <property type="protein sequence ID" value="KAF8405046.1"/>
    <property type="molecule type" value="Genomic_DNA"/>
</dbReference>
<dbReference type="PANTHER" id="PTHR31722">
    <property type="entry name" value="OS06G0675200 PROTEIN"/>
    <property type="match status" value="1"/>
</dbReference>
<sequence>MPMACLDMFNTDHQGLYTPMSPRISFSNGFLDTQQTIKHERSSRSEAPVSSDFEFSVTNNTMITADELFSKGRLLPFKDNCTNQLQKMTLRDELLIDEDDDNVSPRPPKGSIRWKGLLGLKRNHIVSRKADKSDGAMERIVERKRSMLVHEEPHVNKISQELLSDEGSSCRDLDTGI</sequence>
<evidence type="ECO:0000313" key="1">
    <source>
        <dbReference type="EMBL" id="KAF8405046.1"/>
    </source>
</evidence>
<dbReference type="Proteomes" id="UP000655225">
    <property type="component" value="Unassembled WGS sequence"/>
</dbReference>
<accession>A0A835DIT9</accession>
<comment type="caution">
    <text evidence="1">The sequence shown here is derived from an EMBL/GenBank/DDBJ whole genome shotgun (WGS) entry which is preliminary data.</text>
</comment>
<dbReference type="OMA" id="IKHERSS"/>
<organism evidence="1 2">
    <name type="scientific">Tetracentron sinense</name>
    <name type="common">Spur-leaf</name>
    <dbReference type="NCBI Taxonomy" id="13715"/>
    <lineage>
        <taxon>Eukaryota</taxon>
        <taxon>Viridiplantae</taxon>
        <taxon>Streptophyta</taxon>
        <taxon>Embryophyta</taxon>
        <taxon>Tracheophyta</taxon>
        <taxon>Spermatophyta</taxon>
        <taxon>Magnoliopsida</taxon>
        <taxon>Trochodendrales</taxon>
        <taxon>Trochodendraceae</taxon>
        <taxon>Tetracentron</taxon>
    </lineage>
</organism>
<dbReference type="PANTHER" id="PTHR31722:SF62">
    <property type="entry name" value="EMB|CAB62433.1"/>
    <property type="match status" value="1"/>
</dbReference>